<dbReference type="EMBL" id="PGOL01002431">
    <property type="protein sequence ID" value="PKI48117.1"/>
    <property type="molecule type" value="Genomic_DNA"/>
</dbReference>
<feature type="region of interest" description="Disordered" evidence="1">
    <location>
        <begin position="38"/>
        <end position="79"/>
    </location>
</feature>
<accession>A0A2I0IVU4</accession>
<gene>
    <name evidence="2" type="ORF">CRG98_031479</name>
</gene>
<proteinExistence type="predicted"/>
<sequence length="121" mass="13286">MSPNHATKSRIYLVRKVEGLLCKKYIYIYRRTNRVGSGRVGLAGRRKPPGREAGPDWRELGLNGPSLQRKGNGPRPVSRRAAGIEGAAATRLVGGGSRPWTPRRRPEWTREIAMGAADASP</sequence>
<dbReference type="AlphaFoldDB" id="A0A2I0IVU4"/>
<protein>
    <submittedName>
        <fullName evidence="2">Uncharacterized protein</fullName>
    </submittedName>
</protein>
<evidence type="ECO:0000313" key="2">
    <source>
        <dbReference type="EMBL" id="PKI48117.1"/>
    </source>
</evidence>
<keyword evidence="3" id="KW-1185">Reference proteome</keyword>
<evidence type="ECO:0000313" key="3">
    <source>
        <dbReference type="Proteomes" id="UP000233551"/>
    </source>
</evidence>
<feature type="compositionally biased region" description="Basic and acidic residues" evidence="1">
    <location>
        <begin position="49"/>
        <end position="59"/>
    </location>
</feature>
<evidence type="ECO:0000256" key="1">
    <source>
        <dbReference type="SAM" id="MobiDB-lite"/>
    </source>
</evidence>
<organism evidence="2 3">
    <name type="scientific">Punica granatum</name>
    <name type="common">Pomegranate</name>
    <dbReference type="NCBI Taxonomy" id="22663"/>
    <lineage>
        <taxon>Eukaryota</taxon>
        <taxon>Viridiplantae</taxon>
        <taxon>Streptophyta</taxon>
        <taxon>Embryophyta</taxon>
        <taxon>Tracheophyta</taxon>
        <taxon>Spermatophyta</taxon>
        <taxon>Magnoliopsida</taxon>
        <taxon>eudicotyledons</taxon>
        <taxon>Gunneridae</taxon>
        <taxon>Pentapetalae</taxon>
        <taxon>rosids</taxon>
        <taxon>malvids</taxon>
        <taxon>Myrtales</taxon>
        <taxon>Lythraceae</taxon>
        <taxon>Punica</taxon>
    </lineage>
</organism>
<comment type="caution">
    <text evidence="2">The sequence shown here is derived from an EMBL/GenBank/DDBJ whole genome shotgun (WGS) entry which is preliminary data.</text>
</comment>
<dbReference type="Proteomes" id="UP000233551">
    <property type="component" value="Unassembled WGS sequence"/>
</dbReference>
<name>A0A2I0IVU4_PUNGR</name>
<reference evidence="2 3" key="1">
    <citation type="submission" date="2017-11" db="EMBL/GenBank/DDBJ databases">
        <title>De-novo sequencing of pomegranate (Punica granatum L.) genome.</title>
        <authorList>
            <person name="Akparov Z."/>
            <person name="Amiraslanov A."/>
            <person name="Hajiyeva S."/>
            <person name="Abbasov M."/>
            <person name="Kaur K."/>
            <person name="Hamwieh A."/>
            <person name="Solovyev V."/>
            <person name="Salamov A."/>
            <person name="Braich B."/>
            <person name="Kosarev P."/>
            <person name="Mahmoud A."/>
            <person name="Hajiyev E."/>
            <person name="Babayeva S."/>
            <person name="Izzatullayeva V."/>
            <person name="Mammadov A."/>
            <person name="Mammadov A."/>
            <person name="Sharifova S."/>
            <person name="Ojaghi J."/>
            <person name="Eynullazada K."/>
            <person name="Bayramov B."/>
            <person name="Abdulazimova A."/>
            <person name="Shahmuradov I."/>
        </authorList>
    </citation>
    <scope>NUCLEOTIDE SEQUENCE [LARGE SCALE GENOMIC DNA]</scope>
    <source>
        <strain evidence="3">cv. AG2017</strain>
        <tissue evidence="2">Leaf</tissue>
    </source>
</reference>